<feature type="compositionally biased region" description="Low complexity" evidence="1">
    <location>
        <begin position="58"/>
        <end position="67"/>
    </location>
</feature>
<evidence type="ECO:0000313" key="2">
    <source>
        <dbReference type="EMBL" id="KOO24992.1"/>
    </source>
</evidence>
<dbReference type="Proteomes" id="UP000037460">
    <property type="component" value="Unassembled WGS sequence"/>
</dbReference>
<dbReference type="Pfam" id="PF07004">
    <property type="entry name" value="SHIPPO-rpt"/>
    <property type="match status" value="4"/>
</dbReference>
<dbReference type="PANTHER" id="PTHR21580">
    <property type="entry name" value="SHIPPO-1-RELATED"/>
    <property type="match status" value="1"/>
</dbReference>
<reference evidence="3" key="1">
    <citation type="journal article" date="2015" name="PLoS Genet.">
        <title>Genome Sequence and Transcriptome Analyses of Chrysochromulina tobin: Metabolic Tools for Enhanced Algal Fitness in the Prominent Order Prymnesiales (Haptophyceae).</title>
        <authorList>
            <person name="Hovde B.T."/>
            <person name="Deodato C.R."/>
            <person name="Hunsperger H.M."/>
            <person name="Ryken S.A."/>
            <person name="Yost W."/>
            <person name="Jha R.K."/>
            <person name="Patterson J."/>
            <person name="Monnat R.J. Jr."/>
            <person name="Barlow S.B."/>
            <person name="Starkenburg S.R."/>
            <person name="Cattolico R.A."/>
        </authorList>
    </citation>
    <scope>NUCLEOTIDE SEQUENCE</scope>
    <source>
        <strain evidence="3">CCMP291</strain>
    </source>
</reference>
<protein>
    <submittedName>
        <fullName evidence="2">Uncharacterized protein</fullName>
    </submittedName>
</protein>
<dbReference type="PANTHER" id="PTHR21580:SF28">
    <property type="entry name" value="BOREALIN N-TERMINAL DOMAIN-CONTAINING PROTEIN-RELATED"/>
    <property type="match status" value="1"/>
</dbReference>
<proteinExistence type="predicted"/>
<keyword evidence="3" id="KW-1185">Reference proteome</keyword>
<dbReference type="InterPro" id="IPR051291">
    <property type="entry name" value="CIMAP"/>
</dbReference>
<gene>
    <name evidence="2" type="ORF">Ctob_005141</name>
</gene>
<sequence>MPGASGSKGSATGGTDAPIATGPGAKTPAMRQQEHADKKRQFEARRALTPGPGSYTPGQGIERQQQQEGKRSRICLVRRARRFASARRKWMRPVTRGSYDPYVLKELAVTSKKSASKAMKAGQGSFGTKHQRKLAIDIMGESTPGPGAYNGDVMMKNGMKANLSAMDTGEKMPSSAFKSKSAQREKSEDNKVPGAGAYSPSFTAIEKKPSNPANSMKAKASRFGKADTFERAQATEPGPGAYEIDEKIRSASGGAAEEQQEQPQEEDEDMTSARALQLAPM</sequence>
<name>A0A0M0JF67_9EUKA</name>
<evidence type="ECO:0000313" key="3">
    <source>
        <dbReference type="Proteomes" id="UP000037460"/>
    </source>
</evidence>
<evidence type="ECO:0000256" key="1">
    <source>
        <dbReference type="SAM" id="MobiDB-lite"/>
    </source>
</evidence>
<dbReference type="AlphaFoldDB" id="A0A0M0JF67"/>
<feature type="compositionally biased region" description="Basic and acidic residues" evidence="1">
    <location>
        <begin position="32"/>
        <end position="46"/>
    </location>
</feature>
<feature type="compositionally biased region" description="Basic and acidic residues" evidence="1">
    <location>
        <begin position="182"/>
        <end position="191"/>
    </location>
</feature>
<feature type="compositionally biased region" description="Low complexity" evidence="1">
    <location>
        <begin position="1"/>
        <end position="15"/>
    </location>
</feature>
<comment type="caution">
    <text evidence="2">The sequence shown here is derived from an EMBL/GenBank/DDBJ whole genome shotgun (WGS) entry which is preliminary data.</text>
</comment>
<feature type="region of interest" description="Disordered" evidence="1">
    <location>
        <begin position="167"/>
        <end position="281"/>
    </location>
</feature>
<feature type="compositionally biased region" description="Acidic residues" evidence="1">
    <location>
        <begin position="258"/>
        <end position="270"/>
    </location>
</feature>
<dbReference type="EMBL" id="JWZX01003030">
    <property type="protein sequence ID" value="KOO24992.1"/>
    <property type="molecule type" value="Genomic_DNA"/>
</dbReference>
<dbReference type="InterPro" id="IPR010736">
    <property type="entry name" value="SHIPPO-rpt"/>
</dbReference>
<organism evidence="2 3">
    <name type="scientific">Chrysochromulina tobinii</name>
    <dbReference type="NCBI Taxonomy" id="1460289"/>
    <lineage>
        <taxon>Eukaryota</taxon>
        <taxon>Haptista</taxon>
        <taxon>Haptophyta</taxon>
        <taxon>Prymnesiophyceae</taxon>
        <taxon>Prymnesiales</taxon>
        <taxon>Chrysochromulinaceae</taxon>
        <taxon>Chrysochromulina</taxon>
    </lineage>
</organism>
<accession>A0A0M0JF67</accession>
<feature type="region of interest" description="Disordered" evidence="1">
    <location>
        <begin position="1"/>
        <end position="72"/>
    </location>
</feature>